<name>A0A644ZIK8_9ZZZZ</name>
<reference evidence="2" key="1">
    <citation type="submission" date="2019-08" db="EMBL/GenBank/DDBJ databases">
        <authorList>
            <person name="Kucharzyk K."/>
            <person name="Murdoch R.W."/>
            <person name="Higgins S."/>
            <person name="Loffler F."/>
        </authorList>
    </citation>
    <scope>NUCLEOTIDE SEQUENCE</scope>
</reference>
<dbReference type="EMBL" id="VSSQ01008903">
    <property type="protein sequence ID" value="MPM40178.1"/>
    <property type="molecule type" value="Genomic_DNA"/>
</dbReference>
<evidence type="ECO:0000313" key="2">
    <source>
        <dbReference type="EMBL" id="MPM40178.1"/>
    </source>
</evidence>
<feature type="region of interest" description="Disordered" evidence="1">
    <location>
        <begin position="348"/>
        <end position="375"/>
    </location>
</feature>
<comment type="caution">
    <text evidence="2">The sequence shown here is derived from an EMBL/GenBank/DDBJ whole genome shotgun (WGS) entry which is preliminary data.</text>
</comment>
<dbReference type="AlphaFoldDB" id="A0A644ZIK8"/>
<accession>A0A644ZIK8</accession>
<organism evidence="2">
    <name type="scientific">bioreactor metagenome</name>
    <dbReference type="NCBI Taxonomy" id="1076179"/>
    <lineage>
        <taxon>unclassified sequences</taxon>
        <taxon>metagenomes</taxon>
        <taxon>ecological metagenomes</taxon>
    </lineage>
</organism>
<proteinExistence type="predicted"/>
<evidence type="ECO:0000256" key="1">
    <source>
        <dbReference type="SAM" id="MobiDB-lite"/>
    </source>
</evidence>
<protein>
    <submittedName>
        <fullName evidence="2">Uncharacterized protein</fullName>
    </submittedName>
</protein>
<gene>
    <name evidence="2" type="ORF">SDC9_86818</name>
</gene>
<sequence length="554" mass="60839">MIAAFEAGFEAINSVVGNTGTAVTAITLGGQYEGALAEALGSGSQHLGLALAAVQTCYDFTYSFSDDQGKLGTLSNLVKNIANNAVGYFGSAALQVGFAGVAVFDVVLSTVQSDMMELKLENLGGVYQYYNDVESPRSVKEWRRIFISILRENADDTETAQQLINQEIDSFCDRFWSLDYGKVKEIAAVSGLKYSFDERQWTKDREVLTQQYRGYLMAHLQAPLTSARNYLLNQAMEQAQREFEKQLLAMQKELNKTVKVQIIEQPEKAGEYKYEGYTVRFAPISSSADAKSWTGKMPKGGEMNTSFTVLGHMQSGSPNRLELYPAGKDSPEVTVSFKVSYPTTTILISSSGKEKPEQQPPIESSTEPSAVPETKPKPEYAWVLVETINENYQANIDNTNKGGVYEVSASASPGSYTSTWKYIGDTDTYPDPDQINGESFATQLTFSVPPTVIKGGETVSLSFNLAFTDDNLSYFDGTGSARADWGNVKFTNAAKKSHFEIYSSVKYSSKSVKSIGDTISAVIPAGYSEGDREELWIGGTGYGTYFVYEWKQIS</sequence>